<dbReference type="PANTHER" id="PTHR47618">
    <property type="entry name" value="BIFUNCTIONAL OLIGORIBONUCLEASE AND PAP PHOSPHATASE NRNA"/>
    <property type="match status" value="1"/>
</dbReference>
<dbReference type="InterPro" id="IPR051319">
    <property type="entry name" value="Oligoribo/pAp-PDE_c-di-AMP_PDE"/>
</dbReference>
<comment type="caution">
    <text evidence="1">The sequence shown here is derived from an EMBL/GenBank/DDBJ whole genome shotgun (WGS) entry which is preliminary data.</text>
</comment>
<evidence type="ECO:0000313" key="2">
    <source>
        <dbReference type="Proteomes" id="UP000230084"/>
    </source>
</evidence>
<name>A0A2H0RL83_9BACT</name>
<accession>A0A2H0RL83</accession>
<dbReference type="PANTHER" id="PTHR47618:SF1">
    <property type="entry name" value="BIFUNCTIONAL OLIGORIBONUCLEASE AND PAP PHOSPHATASE NRNA"/>
    <property type="match status" value="1"/>
</dbReference>
<evidence type="ECO:0008006" key="3">
    <source>
        <dbReference type="Google" id="ProtNLM"/>
    </source>
</evidence>
<protein>
    <recommendedName>
        <fullName evidence="3">DDH domain-containing protein</fullName>
    </recommendedName>
</protein>
<dbReference type="Proteomes" id="UP000230084">
    <property type="component" value="Unassembled WGS sequence"/>
</dbReference>
<dbReference type="AlphaFoldDB" id="A0A2H0RL83"/>
<dbReference type="Gene3D" id="3.10.310.30">
    <property type="match status" value="1"/>
</dbReference>
<sequence>MALPRNEQTLELMKRAQRPVIVLAQGSGVDGYVTGFACQQILNQLGKVSDIVAADGPAPKTLDFLHILERVRPTFGQLRKFVVSVDLSKAPLDELSYNVEDHELQIFLTPKDGIWSEADIKTHTSTFRYDLILVVGAASLDGLGELYTKHSEFFYETPMINIDHVAANEHFGQVNVVDLTATSSAEVLLTQIDEWPSIAMTEDLATMLLTGMIAKTQSFKTATVTPKTLKRASALLRQGARREEIVDNLYRTRSVETLRLWGRALARLKNDEPTRLVWSVLSQQDFIHAGAREEDLPDVIEELIKNAPMAEVVVLLYEDYQKHICGLISTHRGMDSVELALPFKPTGTRELARICFMNKTIVEAEKVVIESMKERIKKFRV</sequence>
<dbReference type="EMBL" id="PCYM01000010">
    <property type="protein sequence ID" value="PIR47258.1"/>
    <property type="molecule type" value="Genomic_DNA"/>
</dbReference>
<dbReference type="SUPFAM" id="SSF64182">
    <property type="entry name" value="DHH phosphoesterases"/>
    <property type="match status" value="1"/>
</dbReference>
<dbReference type="Gene3D" id="3.90.1640.10">
    <property type="entry name" value="inorganic pyrophosphatase (n-terminal core)"/>
    <property type="match status" value="1"/>
</dbReference>
<reference evidence="1 2" key="1">
    <citation type="submission" date="2017-09" db="EMBL/GenBank/DDBJ databases">
        <title>Depth-based differentiation of microbial function through sediment-hosted aquifers and enrichment of novel symbionts in the deep terrestrial subsurface.</title>
        <authorList>
            <person name="Probst A.J."/>
            <person name="Ladd B."/>
            <person name="Jarett J.K."/>
            <person name="Geller-Mcgrath D.E."/>
            <person name="Sieber C.M."/>
            <person name="Emerson J.B."/>
            <person name="Anantharaman K."/>
            <person name="Thomas B.C."/>
            <person name="Malmstrom R."/>
            <person name="Stieglmeier M."/>
            <person name="Klingl A."/>
            <person name="Woyke T."/>
            <person name="Ryan C.M."/>
            <person name="Banfield J.F."/>
        </authorList>
    </citation>
    <scope>NUCLEOTIDE SEQUENCE [LARGE SCALE GENOMIC DNA]</scope>
    <source>
        <strain evidence="1">CG10_big_fil_rev_8_21_14_0_10_50_16</strain>
    </source>
</reference>
<proteinExistence type="predicted"/>
<dbReference type="InterPro" id="IPR038763">
    <property type="entry name" value="DHH_sf"/>
</dbReference>
<evidence type="ECO:0000313" key="1">
    <source>
        <dbReference type="EMBL" id="PIR47258.1"/>
    </source>
</evidence>
<gene>
    <name evidence="1" type="ORF">COV06_04200</name>
</gene>
<organism evidence="1 2">
    <name type="scientific">Candidatus Uhrbacteria bacterium CG10_big_fil_rev_8_21_14_0_10_50_16</name>
    <dbReference type="NCBI Taxonomy" id="1975039"/>
    <lineage>
        <taxon>Bacteria</taxon>
        <taxon>Candidatus Uhriibacteriota</taxon>
    </lineage>
</organism>